<evidence type="ECO:0000256" key="9">
    <source>
        <dbReference type="ARBA" id="ARBA00024190"/>
    </source>
</evidence>
<evidence type="ECO:0000256" key="4">
    <source>
        <dbReference type="ARBA" id="ARBA00022737"/>
    </source>
</evidence>
<accession>A0A9P0C338</accession>
<keyword evidence="14" id="KW-1185">Reference proteome</keyword>
<dbReference type="PANTHER" id="PTHR12442">
    <property type="entry name" value="DYNEIN INTERMEDIATE CHAIN"/>
    <property type="match status" value="1"/>
</dbReference>
<evidence type="ECO:0000256" key="6">
    <source>
        <dbReference type="ARBA" id="ARBA00023069"/>
    </source>
</evidence>
<evidence type="ECO:0000256" key="3">
    <source>
        <dbReference type="ARBA" id="ARBA00022574"/>
    </source>
</evidence>
<dbReference type="Gene3D" id="2.130.10.10">
    <property type="entry name" value="YVTN repeat-like/Quinoprotein amine dehydrogenase"/>
    <property type="match status" value="1"/>
</dbReference>
<dbReference type="GO" id="GO:0120293">
    <property type="term" value="C:dynein axonemal particle"/>
    <property type="evidence" value="ECO:0007669"/>
    <property type="project" value="UniProtKB-SubCell"/>
</dbReference>
<keyword evidence="3 12" id="KW-0853">WD repeat</keyword>
<keyword evidence="2" id="KW-0963">Cytoplasm</keyword>
<dbReference type="GO" id="GO:0045503">
    <property type="term" value="F:dynein light chain binding"/>
    <property type="evidence" value="ECO:0007669"/>
    <property type="project" value="TreeGrafter"/>
</dbReference>
<evidence type="ECO:0000256" key="11">
    <source>
        <dbReference type="ARBA" id="ARBA00041557"/>
    </source>
</evidence>
<comment type="subcellular location">
    <subcellularLocation>
        <location evidence="1">Cytoplasm</location>
        <location evidence="1">Cytoskeleton</location>
        <location evidence="1">Flagellum axoneme</location>
    </subcellularLocation>
    <subcellularLocation>
        <location evidence="9">Dynein axonemal particle</location>
    </subcellularLocation>
</comment>
<keyword evidence="8" id="KW-0966">Cell projection</keyword>
<evidence type="ECO:0000256" key="2">
    <source>
        <dbReference type="ARBA" id="ARBA00022490"/>
    </source>
</evidence>
<dbReference type="SMART" id="SM00320">
    <property type="entry name" value="WD40"/>
    <property type="match status" value="5"/>
</dbReference>
<evidence type="ECO:0000256" key="8">
    <source>
        <dbReference type="ARBA" id="ARBA00023273"/>
    </source>
</evidence>
<keyword evidence="7" id="KW-0206">Cytoskeleton</keyword>
<dbReference type="PROSITE" id="PS50082">
    <property type="entry name" value="WD_REPEATS_2"/>
    <property type="match status" value="1"/>
</dbReference>
<evidence type="ECO:0000313" key="14">
    <source>
        <dbReference type="Proteomes" id="UP001154114"/>
    </source>
</evidence>
<reference evidence="13" key="1">
    <citation type="submission" date="2021-12" db="EMBL/GenBank/DDBJ databases">
        <authorList>
            <person name="King R."/>
        </authorList>
    </citation>
    <scope>NUCLEOTIDE SEQUENCE</scope>
</reference>
<dbReference type="GO" id="GO:0045504">
    <property type="term" value="F:dynein heavy chain binding"/>
    <property type="evidence" value="ECO:0007669"/>
    <property type="project" value="TreeGrafter"/>
</dbReference>
<evidence type="ECO:0000256" key="1">
    <source>
        <dbReference type="ARBA" id="ARBA00004611"/>
    </source>
</evidence>
<feature type="repeat" description="WD" evidence="12">
    <location>
        <begin position="578"/>
        <end position="610"/>
    </location>
</feature>
<dbReference type="InterPro" id="IPR015943">
    <property type="entry name" value="WD40/YVTN_repeat-like_dom_sf"/>
</dbReference>
<dbReference type="EMBL" id="LR824008">
    <property type="protein sequence ID" value="CAH0604936.1"/>
    <property type="molecule type" value="Genomic_DNA"/>
</dbReference>
<name>A0A9P0C338_CHRIL</name>
<keyword evidence="5" id="KW-0282">Flagellum</keyword>
<evidence type="ECO:0000256" key="10">
    <source>
        <dbReference type="ARBA" id="ARBA00040002"/>
    </source>
</evidence>
<protein>
    <recommendedName>
        <fullName evidence="10">Dynein axonemal intermediate chain 4</fullName>
    </recommendedName>
    <alternativeName>
        <fullName evidence="11">WD repeat-containing protein 78</fullName>
    </alternativeName>
</protein>
<evidence type="ECO:0000313" key="13">
    <source>
        <dbReference type="EMBL" id="CAH0604936.1"/>
    </source>
</evidence>
<sequence length="744" mass="84318">MVENDPVSPPPIDERSIHNAPASVEPSLFTLKEESQIRVVKAPPSVMSKRRLYRVVVNDVDLTPEDIVDPEFVTLDERFIHAAYDSKARSRSDAALKFSRSKSRTAMVMDGTKVYATTINLDDIHIDHTLNTEEGIESSDGDVSLAPSAFYLHKMNPITSYPPEILITLKETETVFLFELPSVSYDKGTAEGTAIEEENAYYEYITVGKGRNRKMVTEETQTKVSITQTRHTLATRPQKKNAEAFASMWDMHDTYSQIAKTSVQEEPDEMVMYQSAAPHLLRKKKKKVMFCLDLLPESYTAFKEIASTPQYLDAVMLTERVLASLEYGTAQKRFRGLIKMDPLSLDLVYIYTLKPLWTLECEETAGRPVVDITFNPKNPNIMAVGHGKYGFADVYNGIVCVWCTKNPCKPERLYRFETALTSVGFSEKNPNWLACGFFNGDVLILDITSYTVKIIAKSKRNTNPCFEPIWSITWRPIDRDNEYVMTTCQDGRINRFQSTKTHEFICAPMMRISTVEGKLKGLETAKTCLKADVPITRYPAAVCMMWHATVEHCYLVGTDEGCIHKCSTHYLNQHIDVFRAHAGPVMDIVNSPFMKILIASSGADNAIRLWIEGMDDVIMTLLCSTAVTGITFCPINATILLSASGNILSVWDLRRKIHMPCAEYTFGGNVILTWIRFASCGHNVYVGDTWGRVHTFHLEDTPIPPFFQRKLLDEAIRKALCTRPQMLRQLDKLIRYRERTKQSI</sequence>
<keyword evidence="4" id="KW-0677">Repeat</keyword>
<dbReference type="OrthoDB" id="10259804at2759"/>
<evidence type="ECO:0000256" key="12">
    <source>
        <dbReference type="PROSITE-ProRule" id="PRU00221"/>
    </source>
</evidence>
<dbReference type="Proteomes" id="UP001154114">
    <property type="component" value="Chromosome 5"/>
</dbReference>
<dbReference type="InterPro" id="IPR001680">
    <property type="entry name" value="WD40_rpt"/>
</dbReference>
<proteinExistence type="predicted"/>
<keyword evidence="6" id="KW-0969">Cilium</keyword>
<dbReference type="GO" id="GO:0003341">
    <property type="term" value="P:cilium movement"/>
    <property type="evidence" value="ECO:0007669"/>
    <property type="project" value="TreeGrafter"/>
</dbReference>
<dbReference type="AlphaFoldDB" id="A0A9P0C338"/>
<dbReference type="GO" id="GO:0005858">
    <property type="term" value="C:axonemal dynein complex"/>
    <property type="evidence" value="ECO:0007669"/>
    <property type="project" value="TreeGrafter"/>
</dbReference>
<dbReference type="Pfam" id="PF00400">
    <property type="entry name" value="WD40"/>
    <property type="match status" value="1"/>
</dbReference>
<dbReference type="InterPro" id="IPR036322">
    <property type="entry name" value="WD40_repeat_dom_sf"/>
</dbReference>
<evidence type="ECO:0000256" key="5">
    <source>
        <dbReference type="ARBA" id="ARBA00022846"/>
    </source>
</evidence>
<evidence type="ECO:0000256" key="7">
    <source>
        <dbReference type="ARBA" id="ARBA00023212"/>
    </source>
</evidence>
<dbReference type="SUPFAM" id="SSF50978">
    <property type="entry name" value="WD40 repeat-like"/>
    <property type="match status" value="1"/>
</dbReference>
<dbReference type="InterPro" id="IPR050687">
    <property type="entry name" value="Dynein_IC"/>
</dbReference>
<dbReference type="PANTHER" id="PTHR12442:SF12">
    <property type="entry name" value="DYNEIN AXONEMAL INTERMEDIATE CHAIN 4"/>
    <property type="match status" value="1"/>
</dbReference>
<gene>
    <name evidence="13" type="ORF">CINC_LOCUS11287</name>
</gene>
<organism evidence="13 14">
    <name type="scientific">Chrysodeixis includens</name>
    <name type="common">Soybean looper</name>
    <name type="synonym">Pseudoplusia includens</name>
    <dbReference type="NCBI Taxonomy" id="689277"/>
    <lineage>
        <taxon>Eukaryota</taxon>
        <taxon>Metazoa</taxon>
        <taxon>Ecdysozoa</taxon>
        <taxon>Arthropoda</taxon>
        <taxon>Hexapoda</taxon>
        <taxon>Insecta</taxon>
        <taxon>Pterygota</taxon>
        <taxon>Neoptera</taxon>
        <taxon>Endopterygota</taxon>
        <taxon>Lepidoptera</taxon>
        <taxon>Glossata</taxon>
        <taxon>Ditrysia</taxon>
        <taxon>Noctuoidea</taxon>
        <taxon>Noctuidae</taxon>
        <taxon>Plusiinae</taxon>
        <taxon>Chrysodeixis</taxon>
    </lineage>
</organism>